<feature type="transmembrane region" description="Helical" evidence="4">
    <location>
        <begin position="398"/>
        <end position="422"/>
    </location>
</feature>
<dbReference type="AlphaFoldDB" id="A0A100WFT4"/>
<dbReference type="InterPro" id="IPR003594">
    <property type="entry name" value="HATPase_dom"/>
</dbReference>
<keyword evidence="3" id="KW-0902">Two-component regulatory system</keyword>
<dbReference type="STRING" id="228230.RMCC_4130"/>
<keyword evidence="4" id="KW-0812">Transmembrane</keyword>
<dbReference type="CDD" id="cd16917">
    <property type="entry name" value="HATPase_UhpB-NarQ-NarX-like"/>
    <property type="match status" value="1"/>
</dbReference>
<keyword evidence="7" id="KW-1185">Reference proteome</keyword>
<feature type="transmembrane region" description="Helical" evidence="4">
    <location>
        <begin position="101"/>
        <end position="122"/>
    </location>
</feature>
<feature type="transmembrane region" description="Helical" evidence="4">
    <location>
        <begin position="129"/>
        <end position="152"/>
    </location>
</feature>
<evidence type="ECO:0000256" key="4">
    <source>
        <dbReference type="SAM" id="Phobius"/>
    </source>
</evidence>
<reference evidence="7" key="2">
    <citation type="submission" date="2016-02" db="EMBL/GenBank/DDBJ databases">
        <title>Draft genome sequence of five rapidly growing Mycobacterium species.</title>
        <authorList>
            <person name="Katahira K."/>
            <person name="Gotou Y."/>
            <person name="Iida K."/>
            <person name="Ogura Y."/>
            <person name="Hayashi T."/>
        </authorList>
    </citation>
    <scope>NUCLEOTIDE SEQUENCE [LARGE SCALE GENOMIC DNA]</scope>
    <source>
        <strain evidence="7">JCM15298</strain>
    </source>
</reference>
<feature type="transmembrane region" description="Helical" evidence="4">
    <location>
        <begin position="51"/>
        <end position="68"/>
    </location>
</feature>
<feature type="transmembrane region" description="Helical" evidence="4">
    <location>
        <begin position="428"/>
        <end position="446"/>
    </location>
</feature>
<evidence type="ECO:0000259" key="5">
    <source>
        <dbReference type="SMART" id="SM00387"/>
    </source>
</evidence>
<evidence type="ECO:0000256" key="3">
    <source>
        <dbReference type="ARBA" id="ARBA00023012"/>
    </source>
</evidence>
<reference evidence="7" key="1">
    <citation type="journal article" date="2016" name="Genome Announc.">
        <title>Draft Genome Sequences of Five Rapidly Growing Mycobacterium Species, M. thermoresistibile, M. fortuitum subsp. acetamidolyticum, M. canariasense, M. brisbanense, and M. novocastrense.</title>
        <authorList>
            <person name="Katahira K."/>
            <person name="Ogura Y."/>
            <person name="Gotoh Y."/>
            <person name="Hayashi T."/>
        </authorList>
    </citation>
    <scope>NUCLEOTIDE SEQUENCE [LARGE SCALE GENOMIC DNA]</scope>
    <source>
        <strain evidence="7">JCM15298</strain>
    </source>
</reference>
<dbReference type="GO" id="GO:0000160">
    <property type="term" value="P:phosphorelay signal transduction system"/>
    <property type="evidence" value="ECO:0007669"/>
    <property type="project" value="UniProtKB-KW"/>
</dbReference>
<proteinExistence type="predicted"/>
<evidence type="ECO:0000313" key="7">
    <source>
        <dbReference type="Proteomes" id="UP000069443"/>
    </source>
</evidence>
<accession>A0A100WFT4</accession>
<dbReference type="InterPro" id="IPR036890">
    <property type="entry name" value="HATPase_C_sf"/>
</dbReference>
<evidence type="ECO:0000313" key="6">
    <source>
        <dbReference type="EMBL" id="GAS97164.1"/>
    </source>
</evidence>
<organism evidence="6 7">
    <name type="scientific">Mycolicibacterium canariasense</name>
    <name type="common">Mycobacterium canariasense</name>
    <dbReference type="NCBI Taxonomy" id="228230"/>
    <lineage>
        <taxon>Bacteria</taxon>
        <taxon>Bacillati</taxon>
        <taxon>Actinomycetota</taxon>
        <taxon>Actinomycetes</taxon>
        <taxon>Mycobacteriales</taxon>
        <taxon>Mycobacteriaceae</taxon>
        <taxon>Mycolicibacterium</taxon>
    </lineage>
</organism>
<dbReference type="Pfam" id="PF02518">
    <property type="entry name" value="HATPase_c"/>
    <property type="match status" value="1"/>
</dbReference>
<feature type="transmembrane region" description="Helical" evidence="4">
    <location>
        <begin position="531"/>
        <end position="552"/>
    </location>
</feature>
<sequence>MLERGPDSRGVHVSERQVIQRGQDLAIILLNAVALVAVASTLLLPGTPERATGAILLGLVGSWAAYRLCTRSRALPFQLADFCYVLIVSAAIPLFDPRPESLYINSVPQVIAGTAVIAFTMANPPRISFLASALIAVAYAFGCAQLVGWHGAAQVPMLFYMVGIEWAIVAALLATGLAIARQLDQARAENHDAALRDAIAAAVRDHELEHLALVHDTAASTLYLVGEGADISPDRIAAQARRDLELLTGGPARSEPMPDTDIVAAIRREVSHLPAQIELSGLPSLVLSGRTARTVLAAVREALNNAERHAHASRIEIDVAPGIITVIDDGVGFDPDTTTLGHGVAESIVARMRRIDGRATIISLPGTGTRVTLTWDQAPCSATINPIFDDIDHLTERVLIQFGLGIVVFGLVQLIVGVPYAAAHTERPLAQFVLGGLAALVAIAGVPRVLDRGPNLTIPALTVMAAVIVAQSLSLPAELLGGPAQWPLVASGLCVLPFLLRWRIRYAAATMLAFWLGTAILTFVRQPGIEMAFNLALYTAGIALMQMFALAFPELLRNATVAAAEEIRQRWAMADRHRIAEALHDDYVRRTSKLIRGVFPLLQTLSTGAVDTETRQRARLESRRLRLYIFQSRTFSHPLVAELRTAVDAADRRGVVVTMNADNDLPQLDDDTRRQILAPLRTALAHAKEHARIGLTVAGGELIASIICDTAGGPPAHSSDTEPRIEVTAIGDTVWISVHHRLPGSPTVAEAHQHSIA</sequence>
<dbReference type="SUPFAM" id="SSF55874">
    <property type="entry name" value="ATPase domain of HSP90 chaperone/DNA topoisomerase II/histidine kinase"/>
    <property type="match status" value="1"/>
</dbReference>
<dbReference type="PANTHER" id="PTHR24421:SF61">
    <property type="entry name" value="OXYGEN SENSOR HISTIDINE KINASE NREB"/>
    <property type="match status" value="1"/>
</dbReference>
<feature type="transmembrane region" description="Helical" evidence="4">
    <location>
        <begin position="75"/>
        <end position="95"/>
    </location>
</feature>
<name>A0A100WFT4_MYCCR</name>
<keyword evidence="2" id="KW-0418">Kinase</keyword>
<gene>
    <name evidence="6" type="ORF">RMCC_4130</name>
</gene>
<dbReference type="SMART" id="SM00387">
    <property type="entry name" value="HATPase_c"/>
    <property type="match status" value="1"/>
</dbReference>
<dbReference type="GO" id="GO:0016301">
    <property type="term" value="F:kinase activity"/>
    <property type="evidence" value="ECO:0007669"/>
    <property type="project" value="UniProtKB-KW"/>
</dbReference>
<feature type="transmembrane region" description="Helical" evidence="4">
    <location>
        <begin position="158"/>
        <end position="180"/>
    </location>
</feature>
<keyword evidence="4" id="KW-0472">Membrane</keyword>
<feature type="transmembrane region" description="Helical" evidence="4">
    <location>
        <begin position="507"/>
        <end position="525"/>
    </location>
</feature>
<dbReference type="Gene3D" id="3.30.565.10">
    <property type="entry name" value="Histidine kinase-like ATPase, C-terminal domain"/>
    <property type="match status" value="1"/>
</dbReference>
<dbReference type="PANTHER" id="PTHR24421">
    <property type="entry name" value="NITRATE/NITRITE SENSOR PROTEIN NARX-RELATED"/>
    <property type="match status" value="1"/>
</dbReference>
<keyword evidence="1" id="KW-0808">Transferase</keyword>
<evidence type="ECO:0000256" key="1">
    <source>
        <dbReference type="ARBA" id="ARBA00022679"/>
    </source>
</evidence>
<evidence type="ECO:0000256" key="2">
    <source>
        <dbReference type="ARBA" id="ARBA00022777"/>
    </source>
</evidence>
<keyword evidence="4" id="KW-1133">Transmembrane helix</keyword>
<dbReference type="EMBL" id="BCSY01000070">
    <property type="protein sequence ID" value="GAS97164.1"/>
    <property type="molecule type" value="Genomic_DNA"/>
</dbReference>
<feature type="transmembrane region" description="Helical" evidence="4">
    <location>
        <begin position="458"/>
        <end position="477"/>
    </location>
</feature>
<feature type="transmembrane region" description="Helical" evidence="4">
    <location>
        <begin position="25"/>
        <end position="45"/>
    </location>
</feature>
<feature type="domain" description="Histidine kinase/HSP90-like ATPase" evidence="5">
    <location>
        <begin position="290"/>
        <end position="379"/>
    </location>
</feature>
<dbReference type="InterPro" id="IPR050482">
    <property type="entry name" value="Sensor_HK_TwoCompSys"/>
</dbReference>
<comment type="caution">
    <text evidence="6">The sequence shown here is derived from an EMBL/GenBank/DDBJ whole genome shotgun (WGS) entry which is preliminary data.</text>
</comment>
<dbReference type="Proteomes" id="UP000069443">
    <property type="component" value="Unassembled WGS sequence"/>
</dbReference>
<protein>
    <recommendedName>
        <fullName evidence="5">Histidine kinase/HSP90-like ATPase domain-containing protein</fullName>
    </recommendedName>
</protein>